<evidence type="ECO:0000259" key="3">
    <source>
        <dbReference type="Pfam" id="PF19829"/>
    </source>
</evidence>
<feature type="chain" id="PRO_5030579934" description="DUF6310 domain-containing protein" evidence="2">
    <location>
        <begin position="25"/>
        <end position="304"/>
    </location>
</feature>
<dbReference type="PROSITE" id="PS51257">
    <property type="entry name" value="PROKAR_LIPOPROTEIN"/>
    <property type="match status" value="1"/>
</dbReference>
<keyword evidence="2" id="KW-0732">Signal</keyword>
<feature type="compositionally biased region" description="Basic and acidic residues" evidence="1">
    <location>
        <begin position="177"/>
        <end position="186"/>
    </location>
</feature>
<evidence type="ECO:0000313" key="5">
    <source>
        <dbReference type="Proteomes" id="UP000537825"/>
    </source>
</evidence>
<dbReference type="AlphaFoldDB" id="A0A7X5BXB8"/>
<organism evidence="4 5">
    <name type="scientific">Corallococcus exiguus</name>
    <dbReference type="NCBI Taxonomy" id="83462"/>
    <lineage>
        <taxon>Bacteria</taxon>
        <taxon>Pseudomonadati</taxon>
        <taxon>Myxococcota</taxon>
        <taxon>Myxococcia</taxon>
        <taxon>Myxococcales</taxon>
        <taxon>Cystobacterineae</taxon>
        <taxon>Myxococcaceae</taxon>
        <taxon>Corallococcus</taxon>
    </lineage>
</organism>
<name>A0A7X5BXB8_9BACT</name>
<reference evidence="4 5" key="1">
    <citation type="submission" date="2020-01" db="EMBL/GenBank/DDBJ databases">
        <title>The draft genome sequence of Corallococcus exiguus DSM 14696.</title>
        <authorList>
            <person name="Zhang X."/>
            <person name="Zhu H."/>
        </authorList>
    </citation>
    <scope>NUCLEOTIDE SEQUENCE [LARGE SCALE GENOMIC DNA]</scope>
    <source>
        <strain evidence="4 5">DSM 14696</strain>
    </source>
</reference>
<gene>
    <name evidence="4" type="ORF">GTZ93_35270</name>
</gene>
<accession>A0A7X5BXB8</accession>
<sequence>MRLPACILLLLLASACAPSTPLKARTTSSLRVANLHRASKLPWSDEGRCVVQEASSPWSVVVERCFGALDHHRIRFHDPTGRCTVASAGAATLGLGVCVLVAPEIVMGAVIITGVVVVGVAIKEGLDAYEFRQLYPEEAGAMRGTQAVPRETVAKRKPKLEPDPVGKDWQPPIPPDALDRTRHPRCEPIPVKHRGGDDAHNRCADRIPPNRYPGHDVLVNGKHFDALQFGVRVLWEIKTDQFDTYSDFLQAQVVRDQVAELLEERDIAGECGYAFVVGVSSEAHKAALKEIADALDIVVTGCER</sequence>
<keyword evidence="5" id="KW-1185">Reference proteome</keyword>
<feature type="region of interest" description="Disordered" evidence="1">
    <location>
        <begin position="142"/>
        <end position="203"/>
    </location>
</feature>
<feature type="compositionally biased region" description="Basic and acidic residues" evidence="1">
    <location>
        <begin position="194"/>
        <end position="203"/>
    </location>
</feature>
<dbReference type="Pfam" id="PF19829">
    <property type="entry name" value="DUF6310"/>
    <property type="match status" value="1"/>
</dbReference>
<proteinExistence type="predicted"/>
<evidence type="ECO:0000256" key="1">
    <source>
        <dbReference type="SAM" id="MobiDB-lite"/>
    </source>
</evidence>
<dbReference type="Proteomes" id="UP000537825">
    <property type="component" value="Unassembled WGS sequence"/>
</dbReference>
<evidence type="ECO:0000313" key="4">
    <source>
        <dbReference type="EMBL" id="NBC45073.1"/>
    </source>
</evidence>
<protein>
    <recommendedName>
        <fullName evidence="3">DUF6310 domain-containing protein</fullName>
    </recommendedName>
</protein>
<dbReference type="EMBL" id="JAAAPK010000012">
    <property type="protein sequence ID" value="NBC45073.1"/>
    <property type="molecule type" value="Genomic_DNA"/>
</dbReference>
<dbReference type="InterPro" id="IPR046277">
    <property type="entry name" value="DUF6310"/>
</dbReference>
<comment type="caution">
    <text evidence="4">The sequence shown here is derived from an EMBL/GenBank/DDBJ whole genome shotgun (WGS) entry which is preliminary data.</text>
</comment>
<feature type="signal peptide" evidence="2">
    <location>
        <begin position="1"/>
        <end position="24"/>
    </location>
</feature>
<evidence type="ECO:0000256" key="2">
    <source>
        <dbReference type="SAM" id="SignalP"/>
    </source>
</evidence>
<feature type="domain" description="DUF6310" evidence="3">
    <location>
        <begin position="179"/>
        <end position="302"/>
    </location>
</feature>